<dbReference type="GO" id="GO:0003678">
    <property type="term" value="F:DNA helicase activity"/>
    <property type="evidence" value="ECO:0007669"/>
    <property type="project" value="TreeGrafter"/>
</dbReference>
<dbReference type="InterPro" id="IPR027417">
    <property type="entry name" value="P-loop_NTPase"/>
</dbReference>
<dbReference type="InterPro" id="IPR014013">
    <property type="entry name" value="Helic_SF1/SF2_ATP-bd_DinG/Rad3"/>
</dbReference>
<reference evidence="5" key="1">
    <citation type="journal article" date="2015" name="Nature">
        <title>Complex archaea that bridge the gap between prokaryotes and eukaryotes.</title>
        <authorList>
            <person name="Spang A."/>
            <person name="Saw J.H."/>
            <person name="Jorgensen S.L."/>
            <person name="Zaremba-Niedzwiedzka K."/>
            <person name="Martijn J."/>
            <person name="Lind A.E."/>
            <person name="van Eijk R."/>
            <person name="Schleper C."/>
            <person name="Guy L."/>
            <person name="Ettema T.J."/>
        </authorList>
    </citation>
    <scope>NUCLEOTIDE SEQUENCE</scope>
</reference>
<evidence type="ECO:0000256" key="3">
    <source>
        <dbReference type="ARBA" id="ARBA00022840"/>
    </source>
</evidence>
<keyword evidence="2" id="KW-0378">Hydrolase</keyword>
<dbReference type="SUPFAM" id="SSF52540">
    <property type="entry name" value="P-loop containing nucleoside triphosphate hydrolases"/>
    <property type="match status" value="1"/>
</dbReference>
<dbReference type="GO" id="GO:0003676">
    <property type="term" value="F:nucleic acid binding"/>
    <property type="evidence" value="ECO:0007669"/>
    <property type="project" value="InterPro"/>
</dbReference>
<evidence type="ECO:0000259" key="4">
    <source>
        <dbReference type="PROSITE" id="PS51193"/>
    </source>
</evidence>
<dbReference type="PROSITE" id="PS51193">
    <property type="entry name" value="HELICASE_ATP_BIND_2"/>
    <property type="match status" value="1"/>
</dbReference>
<evidence type="ECO:0000313" key="5">
    <source>
        <dbReference type="EMBL" id="KKL45341.1"/>
    </source>
</evidence>
<dbReference type="InterPro" id="IPR006555">
    <property type="entry name" value="ATP-dep_Helicase_C"/>
</dbReference>
<dbReference type="PANTHER" id="PTHR11472:SF34">
    <property type="entry name" value="REGULATOR OF TELOMERE ELONGATION HELICASE 1"/>
    <property type="match status" value="1"/>
</dbReference>
<dbReference type="Pfam" id="PF13307">
    <property type="entry name" value="Helicase_C_2"/>
    <property type="match status" value="1"/>
</dbReference>
<dbReference type="AlphaFoldDB" id="A0A0F9CV40"/>
<keyword evidence="1" id="KW-0547">Nucleotide-binding</keyword>
<protein>
    <recommendedName>
        <fullName evidence="4">Helicase ATP-binding domain-containing protein</fullName>
    </recommendedName>
</protein>
<dbReference type="GO" id="GO:0005524">
    <property type="term" value="F:ATP binding"/>
    <property type="evidence" value="ECO:0007669"/>
    <property type="project" value="UniProtKB-KW"/>
</dbReference>
<proteinExistence type="predicted"/>
<evidence type="ECO:0000256" key="1">
    <source>
        <dbReference type="ARBA" id="ARBA00022741"/>
    </source>
</evidence>
<name>A0A0F9CV40_9ZZZZ</name>
<gene>
    <name evidence="5" type="ORF">LCGC14_2356650</name>
</gene>
<feature type="non-terminal residue" evidence="5">
    <location>
        <position position="1"/>
    </location>
</feature>
<feature type="non-terminal residue" evidence="5">
    <location>
        <position position="552"/>
    </location>
</feature>
<evidence type="ECO:0000256" key="2">
    <source>
        <dbReference type="ARBA" id="ARBA00022801"/>
    </source>
</evidence>
<feature type="domain" description="Helicase ATP-binding" evidence="4">
    <location>
        <begin position="1"/>
        <end position="235"/>
    </location>
</feature>
<dbReference type="Gene3D" id="3.40.50.300">
    <property type="entry name" value="P-loop containing nucleotide triphosphate hydrolases"/>
    <property type="match status" value="2"/>
</dbReference>
<dbReference type="PANTHER" id="PTHR11472">
    <property type="entry name" value="DNA REPAIR DEAD HELICASE RAD3/XP-D SUBFAMILY MEMBER"/>
    <property type="match status" value="1"/>
</dbReference>
<dbReference type="GO" id="GO:0016818">
    <property type="term" value="F:hydrolase activity, acting on acid anhydrides, in phosphorus-containing anhydrides"/>
    <property type="evidence" value="ECO:0007669"/>
    <property type="project" value="InterPro"/>
</dbReference>
<comment type="caution">
    <text evidence="5">The sequence shown here is derived from an EMBL/GenBank/DDBJ whole genome shotgun (WGS) entry which is preliminary data.</text>
</comment>
<accession>A0A0F9CV40</accession>
<dbReference type="GO" id="GO:0006139">
    <property type="term" value="P:nucleobase-containing compound metabolic process"/>
    <property type="evidence" value="ECO:0007669"/>
    <property type="project" value="InterPro"/>
</dbReference>
<organism evidence="5">
    <name type="scientific">marine sediment metagenome</name>
    <dbReference type="NCBI Taxonomy" id="412755"/>
    <lineage>
        <taxon>unclassified sequences</taxon>
        <taxon>metagenomes</taxon>
        <taxon>ecological metagenomes</taxon>
    </lineage>
</organism>
<keyword evidence="3" id="KW-0067">ATP-binding</keyword>
<dbReference type="InterPro" id="IPR045028">
    <property type="entry name" value="DinG/Rad3-like"/>
</dbReference>
<dbReference type="EMBL" id="LAZR01034422">
    <property type="protein sequence ID" value="KKL45341.1"/>
    <property type="molecule type" value="Genomic_DNA"/>
</dbReference>
<sequence length="552" mass="59830">LLLEAVKGTGKSLAYLIPAAAHALANESRVVISTATINLQEQLIGKDIPTLEALLPPNGGDFRACVLKGRRNYLCLRRFEALRAGVDLSDDEARIASRILIWLTQTETGDRSELRLSQGEEPIWRRLCAEGAECSADNSPFVVEGTCFLQRARKRAEAAHLVVVNHALLLSDIAYGGRVLPPYDNVIIDEAHHLEAEATRQFGFSAGEREITSMLERSEALRGDVRAALRGSAVALGPGGRLGGIAEAIAQAAAGARPRAADMSAQLGGFLKQHAAADAGGGQQPLLLNRAMRVQPDWSQVEIGWENLRLALSNLTSLLEKLAEALTDGSEPGLELVVAEVGTLLQEAKEISDGLAAAIETEDPQRVVWLELDRRDGSPLVASAPLRVDEVLRERLYEGQRSVILTGATLRTGSGFAFIRDRLGLWDVTASTVESPFNYEHSTLLFMPSDMPDPRSSQYQQAVDQAIYLAAQAAGGSTVALFTSYAQLRATADAIRAPLDRHGITVLQHGTSSRRRLLREYRQTEKAVLLGTRSFWEGVDLPGDELLCLLIV</sequence>